<keyword evidence="9" id="KW-0934">Plastid</keyword>
<evidence type="ECO:0000256" key="4">
    <source>
        <dbReference type="ARBA" id="ARBA00022540"/>
    </source>
</evidence>
<dbReference type="EMBL" id="MW470982">
    <property type="protein sequence ID" value="QYB21589.1"/>
    <property type="molecule type" value="Genomic_DNA"/>
</dbReference>
<reference evidence="9" key="2">
    <citation type="submission" date="2021-01" db="EMBL/GenBank/DDBJ databases">
        <authorList>
            <person name="Stull G."/>
            <person name="Qu X.-J."/>
            <person name="Parins-Fukuchi C."/>
            <person name="Yang Y.-Y."/>
            <person name="Yang J.-B."/>
            <person name="Yang Z.-Y."/>
            <person name="Hu Y."/>
            <person name="Ma H."/>
            <person name="Soltis P."/>
            <person name="Soltis D."/>
            <person name="Li D.-Z."/>
            <person name="Smith S."/>
            <person name="Yi T.-S."/>
        </authorList>
    </citation>
    <scope>NUCLEOTIDE SEQUENCE</scope>
</reference>
<dbReference type="InterPro" id="IPR006196">
    <property type="entry name" value="RNA-binding_domain_S1_IF1"/>
</dbReference>
<dbReference type="CDD" id="cd04451">
    <property type="entry name" value="S1_IF1"/>
    <property type="match status" value="1"/>
</dbReference>
<evidence type="ECO:0000256" key="6">
    <source>
        <dbReference type="ARBA" id="ARBA00068272"/>
    </source>
</evidence>
<dbReference type="PANTHER" id="PTHR33370:SF1">
    <property type="entry name" value="TRANSLATION INITIATION FACTOR IF-1, CHLOROPLASTIC"/>
    <property type="match status" value="1"/>
</dbReference>
<evidence type="ECO:0000256" key="7">
    <source>
        <dbReference type="HAMAP-Rule" id="MF_00075"/>
    </source>
</evidence>
<reference evidence="9" key="1">
    <citation type="journal article" date="2021" name="Nat. Plants">
        <title>Gene duplications and phylogenomic conflict underlie major pulses of phenotypic evolution in gymnosperms.</title>
        <authorList>
            <person name="Stull G.W."/>
            <person name="Qu X.J."/>
            <person name="Parins-Fukuchi C."/>
            <person name="Yang Y.Y."/>
            <person name="Yang J.B."/>
            <person name="Yang Z.Y."/>
            <person name="Hu Y."/>
            <person name="Ma H."/>
            <person name="Soltis P.S."/>
            <person name="Soltis D.E."/>
            <person name="Li D.Z."/>
            <person name="Smith S.A."/>
            <person name="Yi T.S."/>
        </authorList>
    </citation>
    <scope>NUCLEOTIDE SEQUENCE</scope>
</reference>
<dbReference type="HAMAP" id="MF_00075">
    <property type="entry name" value="IF_1"/>
    <property type="match status" value="1"/>
</dbReference>
<dbReference type="Gene3D" id="2.40.50.140">
    <property type="entry name" value="Nucleic acid-binding proteins"/>
    <property type="match status" value="1"/>
</dbReference>
<dbReference type="PROSITE" id="PS50832">
    <property type="entry name" value="S1_IF1_TYPE"/>
    <property type="match status" value="1"/>
</dbReference>
<evidence type="ECO:0000256" key="1">
    <source>
        <dbReference type="ARBA" id="ARBA00003935"/>
    </source>
</evidence>
<comment type="similarity">
    <text evidence="2 7">Belongs to the IF-1 family.</text>
</comment>
<keyword evidence="4 7" id="KW-0396">Initiation factor</keyword>
<evidence type="ECO:0000313" key="9">
    <source>
        <dbReference type="EMBL" id="QYB21589.1"/>
    </source>
</evidence>
<evidence type="ECO:0000256" key="2">
    <source>
        <dbReference type="ARBA" id="ARBA00010939"/>
    </source>
</evidence>
<dbReference type="InterPro" id="IPR004368">
    <property type="entry name" value="TIF_IF1"/>
</dbReference>
<dbReference type="NCBIfam" id="TIGR00008">
    <property type="entry name" value="infA"/>
    <property type="match status" value="1"/>
</dbReference>
<comment type="subunit">
    <text evidence="3 7">Component of the 30S ribosomal translation pre-initiation complex which assembles on the 30S ribosome in the order IF-2 and IF-3, IF-1 and N-formylmethionyl-tRNA(fMet); mRNA recruitment can occur at any time during PIC assembly.</text>
</comment>
<dbReference type="AlphaFoldDB" id="A0A8F8SVM7"/>
<keyword evidence="7" id="KW-0699">rRNA-binding</keyword>
<sequence>MTKDSSLIVAEGLVTEALSNGMFRVHLDNGTDILAYISGKIRQNLIRIILGDRVKVEFSIYDFKRGRIVYRLPRKSPDNEYDLPF</sequence>
<keyword evidence="9" id="KW-0150">Chloroplast</keyword>
<geneLocation type="chloroplast" evidence="9"/>
<dbReference type="Pfam" id="PF01176">
    <property type="entry name" value="eIF-1a"/>
    <property type="match status" value="1"/>
</dbReference>
<dbReference type="GO" id="GO:0009507">
    <property type="term" value="C:chloroplast"/>
    <property type="evidence" value="ECO:0007669"/>
    <property type="project" value="UniProtKB-SubCell"/>
</dbReference>
<dbReference type="GO" id="GO:0043022">
    <property type="term" value="F:ribosome binding"/>
    <property type="evidence" value="ECO:0007669"/>
    <property type="project" value="UniProtKB-UniRule"/>
</dbReference>
<dbReference type="GO" id="GO:0005829">
    <property type="term" value="C:cytosol"/>
    <property type="evidence" value="ECO:0007669"/>
    <property type="project" value="TreeGrafter"/>
</dbReference>
<proteinExistence type="inferred from homology"/>
<comment type="subcellular location">
    <subcellularLocation>
        <location evidence="7">Plastid</location>
        <location evidence="7">Chloroplast</location>
    </subcellularLocation>
</comment>
<gene>
    <name evidence="7 9" type="primary">infA</name>
</gene>
<dbReference type="FunFam" id="2.40.50.140:FF:000002">
    <property type="entry name" value="Translation initiation factor IF-1"/>
    <property type="match status" value="1"/>
</dbReference>
<protein>
    <recommendedName>
        <fullName evidence="6 7">Translation initiation factor IF-1, chloroplastic</fullName>
    </recommendedName>
</protein>
<evidence type="ECO:0000259" key="8">
    <source>
        <dbReference type="PROSITE" id="PS50832"/>
    </source>
</evidence>
<accession>A0A8F8SVM7</accession>
<dbReference type="SUPFAM" id="SSF50249">
    <property type="entry name" value="Nucleic acid-binding proteins"/>
    <property type="match status" value="1"/>
</dbReference>
<dbReference type="InterPro" id="IPR012340">
    <property type="entry name" value="NA-bd_OB-fold"/>
</dbReference>
<keyword evidence="5 7" id="KW-0648">Protein biosynthesis</keyword>
<evidence type="ECO:0000256" key="5">
    <source>
        <dbReference type="ARBA" id="ARBA00022917"/>
    </source>
</evidence>
<evidence type="ECO:0000256" key="3">
    <source>
        <dbReference type="ARBA" id="ARBA00011599"/>
    </source>
</evidence>
<comment type="function">
    <text evidence="1 7">One of the essential components for the initiation of protein synthesis. Stabilizes the binding of IF-2 and IF-3 on the 30S subunit to which N-formylmethionyl-tRNA(fMet) subsequently binds. Helps modulate mRNA selection, yielding the 30S pre-initiation complex (PIC). Upon addition of the 50S ribosomal subunit IF-1, IF-2 and IF-3 are released leaving the mature 70S translation initiation complex.</text>
</comment>
<name>A0A8F8SVM7_9CONI</name>
<feature type="domain" description="S1-like" evidence="8">
    <location>
        <begin position="11"/>
        <end position="73"/>
    </location>
</feature>
<dbReference type="GO" id="GO:0019843">
    <property type="term" value="F:rRNA binding"/>
    <property type="evidence" value="ECO:0007669"/>
    <property type="project" value="UniProtKB-UniRule"/>
</dbReference>
<dbReference type="PANTHER" id="PTHR33370">
    <property type="entry name" value="TRANSLATION INITIATION FACTOR IF-1, CHLOROPLASTIC"/>
    <property type="match status" value="1"/>
</dbReference>
<keyword evidence="7" id="KW-0694">RNA-binding</keyword>
<dbReference type="GO" id="GO:0003743">
    <property type="term" value="F:translation initiation factor activity"/>
    <property type="evidence" value="ECO:0007669"/>
    <property type="project" value="UniProtKB-UniRule"/>
</dbReference>
<organism evidence="9">
    <name type="scientific">Halocarpus bidwillii</name>
    <dbReference type="NCBI Taxonomy" id="120591"/>
    <lineage>
        <taxon>Eukaryota</taxon>
        <taxon>Viridiplantae</taxon>
        <taxon>Streptophyta</taxon>
        <taxon>Embryophyta</taxon>
        <taxon>Tracheophyta</taxon>
        <taxon>Spermatophyta</taxon>
        <taxon>Pinopsida</taxon>
        <taxon>Pinidae</taxon>
        <taxon>Conifers II</taxon>
        <taxon>Araucariales</taxon>
        <taxon>Podocarpaceae</taxon>
        <taxon>Halocarpus</taxon>
    </lineage>
</organism>